<dbReference type="AlphaFoldDB" id="A0A0U2XV54"/>
<dbReference type="STRING" id="200991.AUC31_07255"/>
<evidence type="ECO:0000259" key="4">
    <source>
        <dbReference type="Pfam" id="PF13407"/>
    </source>
</evidence>
<reference evidence="5" key="1">
    <citation type="submission" date="2016-01" db="EMBL/GenBank/DDBJ databases">
        <title>Complete genome of Planococcus rifietoensis type strain M8.</title>
        <authorList>
            <person name="See-Too W.S."/>
        </authorList>
    </citation>
    <scope>NUCLEOTIDE SEQUENCE [LARGE SCALE GENOMIC DNA]</scope>
    <source>
        <strain evidence="5">M8</strain>
    </source>
</reference>
<dbReference type="GO" id="GO:0030246">
    <property type="term" value="F:carbohydrate binding"/>
    <property type="evidence" value="ECO:0007669"/>
    <property type="project" value="UniProtKB-ARBA"/>
</dbReference>
<comment type="similarity">
    <text evidence="2">Belongs to the bacterial solute-binding protein 2 family.</text>
</comment>
<dbReference type="InterPro" id="IPR028082">
    <property type="entry name" value="Peripla_BP_I"/>
</dbReference>
<dbReference type="EMBL" id="CP013659">
    <property type="protein sequence ID" value="ALS77011.1"/>
    <property type="molecule type" value="Genomic_DNA"/>
</dbReference>
<proteinExistence type="inferred from homology"/>
<dbReference type="Pfam" id="PF13407">
    <property type="entry name" value="Peripla_BP_4"/>
    <property type="match status" value="1"/>
</dbReference>
<accession>A0A0U2XV54</accession>
<name>A0A0U2XV54_9BACL</name>
<evidence type="ECO:0000256" key="2">
    <source>
        <dbReference type="ARBA" id="ARBA00007639"/>
    </source>
</evidence>
<dbReference type="GO" id="GO:0030313">
    <property type="term" value="C:cell envelope"/>
    <property type="evidence" value="ECO:0007669"/>
    <property type="project" value="UniProtKB-SubCell"/>
</dbReference>
<evidence type="ECO:0000256" key="3">
    <source>
        <dbReference type="ARBA" id="ARBA00022729"/>
    </source>
</evidence>
<evidence type="ECO:0000256" key="1">
    <source>
        <dbReference type="ARBA" id="ARBA00004196"/>
    </source>
</evidence>
<sequence>MRRKVIFVLCSLCAVLGFFTVLSVNKVLNSEWDLPSAVSSDQERQRIVLITQELDTPFWKLVGEGAANQAEREDVGFELWGSYGKNQEDFLKQVEIALHSKVDGVIVQGNDTDEFQQLARIKAASYGIPIITVANDVPVEKSLRKTYVGSDHYAAGELLVKQLVDDMGESGEIVLLGDAELEYSERLRLDGMQDSLDQFPEIRSTYIESGSSDEEAADAAQQALNEHPEVDAFILLDIRQARVIMQEISSRTELDPFYLYSFDDGSDASALLTEGKLDAIIEQSPEEMGEKSVEMMMKWLRNEVVPLDSKGYVTDIRIVEGKDELP</sequence>
<feature type="domain" description="Periplasmic binding protein" evidence="4">
    <location>
        <begin position="47"/>
        <end position="301"/>
    </location>
</feature>
<dbReference type="Proteomes" id="UP000067683">
    <property type="component" value="Chromosome"/>
</dbReference>
<keyword evidence="6" id="KW-1185">Reference proteome</keyword>
<dbReference type="OrthoDB" id="6196975at2"/>
<dbReference type="PANTHER" id="PTHR46847:SF1">
    <property type="entry name" value="D-ALLOSE-BINDING PERIPLASMIC PROTEIN-RELATED"/>
    <property type="match status" value="1"/>
</dbReference>
<organism evidence="5 6">
    <name type="scientific">Planococcus rifietoensis</name>
    <dbReference type="NCBI Taxonomy" id="200991"/>
    <lineage>
        <taxon>Bacteria</taxon>
        <taxon>Bacillati</taxon>
        <taxon>Bacillota</taxon>
        <taxon>Bacilli</taxon>
        <taxon>Bacillales</taxon>
        <taxon>Caryophanaceae</taxon>
        <taxon>Planococcus</taxon>
    </lineage>
</organism>
<dbReference type="PANTHER" id="PTHR46847">
    <property type="entry name" value="D-ALLOSE-BINDING PERIPLASMIC PROTEIN-RELATED"/>
    <property type="match status" value="1"/>
</dbReference>
<evidence type="ECO:0000313" key="5">
    <source>
        <dbReference type="EMBL" id="ALS77011.1"/>
    </source>
</evidence>
<dbReference type="KEGG" id="prt:AUC31_07255"/>
<dbReference type="Gene3D" id="3.40.50.2300">
    <property type="match status" value="2"/>
</dbReference>
<comment type="subcellular location">
    <subcellularLocation>
        <location evidence="1">Cell envelope</location>
    </subcellularLocation>
</comment>
<keyword evidence="3" id="KW-0732">Signal</keyword>
<dbReference type="InterPro" id="IPR025997">
    <property type="entry name" value="SBP_2_dom"/>
</dbReference>
<evidence type="ECO:0000313" key="6">
    <source>
        <dbReference type="Proteomes" id="UP000067683"/>
    </source>
</evidence>
<protein>
    <submittedName>
        <fullName evidence="5">Sugar ABC transporter substrate-binding protein</fullName>
    </submittedName>
</protein>
<gene>
    <name evidence="5" type="ORF">AUC31_07255</name>
</gene>
<dbReference type="SUPFAM" id="SSF53822">
    <property type="entry name" value="Periplasmic binding protein-like I"/>
    <property type="match status" value="1"/>
</dbReference>
<dbReference type="RefSeq" id="WP_058383703.1">
    <property type="nucleotide sequence ID" value="NZ_CP013659.2"/>
</dbReference>